<feature type="domain" description="CCHC-type" evidence="2">
    <location>
        <begin position="293"/>
        <end position="306"/>
    </location>
</feature>
<evidence type="ECO:0000313" key="4">
    <source>
        <dbReference type="EMBL" id="KAK1646860.1"/>
    </source>
</evidence>
<keyword evidence="1" id="KW-0479">Metal-binding</keyword>
<dbReference type="PROSITE" id="PS50181">
    <property type="entry name" value="FBOX"/>
    <property type="match status" value="1"/>
</dbReference>
<dbReference type="SMART" id="SM00343">
    <property type="entry name" value="ZnF_C2HC"/>
    <property type="match status" value="2"/>
</dbReference>
<dbReference type="GO" id="GO:0003676">
    <property type="term" value="F:nucleic acid binding"/>
    <property type="evidence" value="ECO:0007669"/>
    <property type="project" value="InterPro"/>
</dbReference>
<accession>A0AAD8S9E1</accession>
<name>A0AAD8S9E1_LOLMU</name>
<dbReference type="Gene3D" id="4.10.60.10">
    <property type="entry name" value="Zinc finger, CCHC-type"/>
    <property type="match status" value="1"/>
</dbReference>
<dbReference type="InterPro" id="IPR044997">
    <property type="entry name" value="F-box_plant"/>
</dbReference>
<evidence type="ECO:0000259" key="2">
    <source>
        <dbReference type="PROSITE" id="PS50158"/>
    </source>
</evidence>
<reference evidence="4" key="1">
    <citation type="submission" date="2023-07" db="EMBL/GenBank/DDBJ databases">
        <title>A chromosome-level genome assembly of Lolium multiflorum.</title>
        <authorList>
            <person name="Chen Y."/>
            <person name="Copetti D."/>
            <person name="Kolliker R."/>
            <person name="Studer B."/>
        </authorList>
    </citation>
    <scope>NUCLEOTIDE SEQUENCE</scope>
    <source>
        <strain evidence="4">02402/16</strain>
        <tissue evidence="4">Leaf</tissue>
    </source>
</reference>
<comment type="caution">
    <text evidence="4">The sequence shown here is derived from an EMBL/GenBank/DDBJ whole genome shotgun (WGS) entry which is preliminary data.</text>
</comment>
<evidence type="ECO:0008006" key="6">
    <source>
        <dbReference type="Google" id="ProtNLM"/>
    </source>
</evidence>
<dbReference type="SUPFAM" id="SSF52047">
    <property type="entry name" value="RNI-like"/>
    <property type="match status" value="1"/>
</dbReference>
<keyword evidence="5" id="KW-1185">Reference proteome</keyword>
<keyword evidence="1" id="KW-0862">Zinc</keyword>
<organism evidence="4 5">
    <name type="scientific">Lolium multiflorum</name>
    <name type="common">Italian ryegrass</name>
    <name type="synonym">Lolium perenne subsp. multiflorum</name>
    <dbReference type="NCBI Taxonomy" id="4521"/>
    <lineage>
        <taxon>Eukaryota</taxon>
        <taxon>Viridiplantae</taxon>
        <taxon>Streptophyta</taxon>
        <taxon>Embryophyta</taxon>
        <taxon>Tracheophyta</taxon>
        <taxon>Spermatophyta</taxon>
        <taxon>Magnoliopsida</taxon>
        <taxon>Liliopsida</taxon>
        <taxon>Poales</taxon>
        <taxon>Poaceae</taxon>
        <taxon>BOP clade</taxon>
        <taxon>Pooideae</taxon>
        <taxon>Poodae</taxon>
        <taxon>Poeae</taxon>
        <taxon>Poeae Chloroplast Group 2 (Poeae type)</taxon>
        <taxon>Loliodinae</taxon>
        <taxon>Loliinae</taxon>
        <taxon>Lolium</taxon>
    </lineage>
</organism>
<dbReference type="InterPro" id="IPR055411">
    <property type="entry name" value="LRR_FXL15/At3g58940/PEG3-like"/>
</dbReference>
<dbReference type="InterPro" id="IPR001810">
    <property type="entry name" value="F-box_dom"/>
</dbReference>
<dbReference type="PROSITE" id="PS50158">
    <property type="entry name" value="ZF_CCHC"/>
    <property type="match status" value="1"/>
</dbReference>
<proteinExistence type="predicted"/>
<keyword evidence="1" id="KW-0863">Zinc-finger</keyword>
<dbReference type="PANTHER" id="PTHR32153">
    <property type="entry name" value="OJ000223_09.16 PROTEIN"/>
    <property type="match status" value="1"/>
</dbReference>
<gene>
    <name evidence="4" type="ORF">QYE76_064665</name>
</gene>
<dbReference type="SUPFAM" id="SSF57756">
    <property type="entry name" value="Retrovirus zinc finger-like domains"/>
    <property type="match status" value="1"/>
</dbReference>
<dbReference type="Proteomes" id="UP001231189">
    <property type="component" value="Unassembled WGS sequence"/>
</dbReference>
<sequence length="508" mass="57239">MFSELPDDILLAILQLLDLRTAVRVGAVARRLMRLPRLLTDLVIDVGDLIPHSWDFSPHTAEHVMATYTYATRWFLAPSKERSIKSLRLAFHLKDPYLRSIGDAVVESGRAERLEFAIRAQLNFRPRHVHHAVFARRLMAFVAACPVAFGWLTSLTLQNISFSDSDMPDLLNAGNRLELLSLIRCGGSDLEGPNLRIDAPRSSLRALEIRDSLYPGIELTSLPKLDRLFCDDSFEHWAGNFYVRFGDVPRLHHVNLSSLHLYYCYGNPGQLFPAFSNLRAIHLCHLDIKKMFCLHCGRAGHFQSECSFDPLCIICSKEGHSSVSCPTRGKPLLLQSMGHAISGGGFFNIDVEPIRDEGQGDQFAAVVKFKGAPLSDSQLSDELKNLVDDLWDWQVTKVTESEFTVKFPSRATLKMSTGSGKLYLPLSKTGGEIREAFLAPHPGKALPSTWVRLTGVPRDLLEVDRLMAAMVMVRRPLEVDTLSLRKWTTEPIRMRFQCRYPERIKGTI</sequence>
<evidence type="ECO:0000259" key="3">
    <source>
        <dbReference type="PROSITE" id="PS50181"/>
    </source>
</evidence>
<dbReference type="EMBL" id="JAUUTY010000004">
    <property type="protein sequence ID" value="KAK1646860.1"/>
    <property type="molecule type" value="Genomic_DNA"/>
</dbReference>
<dbReference type="Pfam" id="PF24758">
    <property type="entry name" value="LRR_At5g56370"/>
    <property type="match status" value="1"/>
</dbReference>
<evidence type="ECO:0000256" key="1">
    <source>
        <dbReference type="PROSITE-ProRule" id="PRU00047"/>
    </source>
</evidence>
<feature type="domain" description="F-box" evidence="3">
    <location>
        <begin position="1"/>
        <end position="35"/>
    </location>
</feature>
<dbReference type="InterPro" id="IPR036875">
    <property type="entry name" value="Znf_CCHC_sf"/>
</dbReference>
<protein>
    <recommendedName>
        <fullName evidence="6">CCHC-type domain-containing protein</fullName>
    </recommendedName>
</protein>
<evidence type="ECO:0000313" key="5">
    <source>
        <dbReference type="Proteomes" id="UP001231189"/>
    </source>
</evidence>
<dbReference type="InterPro" id="IPR001878">
    <property type="entry name" value="Znf_CCHC"/>
</dbReference>
<dbReference type="SUPFAM" id="SSF81383">
    <property type="entry name" value="F-box domain"/>
    <property type="match status" value="1"/>
</dbReference>
<dbReference type="AlphaFoldDB" id="A0AAD8S9E1"/>
<dbReference type="GO" id="GO:0008270">
    <property type="term" value="F:zinc ion binding"/>
    <property type="evidence" value="ECO:0007669"/>
    <property type="project" value="UniProtKB-KW"/>
</dbReference>
<dbReference type="InterPro" id="IPR036047">
    <property type="entry name" value="F-box-like_dom_sf"/>
</dbReference>